<dbReference type="PRINTS" id="PR00465">
    <property type="entry name" value="EP450IV"/>
</dbReference>
<keyword evidence="7" id="KW-0812">Transmembrane</keyword>
<keyword evidence="5" id="KW-0443">Lipid metabolism</keyword>
<comment type="similarity">
    <text evidence="1">Belongs to the cytochrome P450 family.</text>
</comment>
<keyword evidence="2 6" id="KW-0349">Heme</keyword>
<comment type="cofactor">
    <cofactor evidence="6">
        <name>heme</name>
        <dbReference type="ChEBI" id="CHEBI:30413"/>
    </cofactor>
</comment>
<dbReference type="InterPro" id="IPR001128">
    <property type="entry name" value="Cyt_P450"/>
</dbReference>
<dbReference type="SUPFAM" id="SSF48264">
    <property type="entry name" value="Cytochrome P450"/>
    <property type="match status" value="1"/>
</dbReference>
<evidence type="ECO:0000256" key="3">
    <source>
        <dbReference type="ARBA" id="ARBA00022723"/>
    </source>
</evidence>
<dbReference type="RefSeq" id="XP_072559053.1">
    <property type="nucleotide sequence ID" value="XM_072702952.1"/>
</dbReference>
<dbReference type="Ensembl" id="ENSPKIT00000017813.1">
    <property type="protein sequence ID" value="ENSPKIP00000036859.1"/>
    <property type="gene ID" value="ENSPKIG00000015264.1"/>
</dbReference>
<dbReference type="PANTHER" id="PTHR24304:SF2">
    <property type="entry name" value="24-HYDROXYCHOLESTEROL 7-ALPHA-HYDROXYLASE"/>
    <property type="match status" value="1"/>
</dbReference>
<evidence type="ECO:0000256" key="7">
    <source>
        <dbReference type="SAM" id="Phobius"/>
    </source>
</evidence>
<dbReference type="Pfam" id="PF00067">
    <property type="entry name" value="p450"/>
    <property type="match status" value="2"/>
</dbReference>
<keyword evidence="7" id="KW-1133">Transmembrane helix</keyword>
<proteinExistence type="inferred from homology"/>
<keyword evidence="7" id="KW-0472">Membrane</keyword>
<evidence type="ECO:0000256" key="2">
    <source>
        <dbReference type="ARBA" id="ARBA00022617"/>
    </source>
</evidence>
<keyword evidence="9" id="KW-1185">Reference proteome</keyword>
<dbReference type="Proteomes" id="UP000261540">
    <property type="component" value="Unplaced"/>
</dbReference>
<evidence type="ECO:0000256" key="6">
    <source>
        <dbReference type="PIRSR" id="PIRSR602403-1"/>
    </source>
</evidence>
<evidence type="ECO:0000313" key="9">
    <source>
        <dbReference type="Proteomes" id="UP000261540"/>
    </source>
</evidence>
<dbReference type="GeneTree" id="ENSGT00940000153141"/>
<dbReference type="InterPro" id="IPR036396">
    <property type="entry name" value="Cyt_P450_sf"/>
</dbReference>
<dbReference type="GO" id="GO:0020037">
    <property type="term" value="F:heme binding"/>
    <property type="evidence" value="ECO:0007669"/>
    <property type="project" value="InterPro"/>
</dbReference>
<dbReference type="AlphaFoldDB" id="A0A3B3T1W7"/>
<dbReference type="GeneID" id="111854036"/>
<dbReference type="GO" id="GO:0008396">
    <property type="term" value="F:oxysterol 7-alpha-hydroxylase activity"/>
    <property type="evidence" value="ECO:0007669"/>
    <property type="project" value="TreeGrafter"/>
</dbReference>
<organism evidence="8 9">
    <name type="scientific">Paramormyrops kingsleyae</name>
    <dbReference type="NCBI Taxonomy" id="1676925"/>
    <lineage>
        <taxon>Eukaryota</taxon>
        <taxon>Metazoa</taxon>
        <taxon>Chordata</taxon>
        <taxon>Craniata</taxon>
        <taxon>Vertebrata</taxon>
        <taxon>Euteleostomi</taxon>
        <taxon>Actinopterygii</taxon>
        <taxon>Neopterygii</taxon>
        <taxon>Teleostei</taxon>
        <taxon>Osteoglossocephala</taxon>
        <taxon>Osteoglossomorpha</taxon>
        <taxon>Osteoglossiformes</taxon>
        <taxon>Mormyridae</taxon>
        <taxon>Paramormyrops</taxon>
    </lineage>
</organism>
<dbReference type="Gene3D" id="1.10.630.10">
    <property type="entry name" value="Cytochrome P450"/>
    <property type="match status" value="1"/>
</dbReference>
<feature type="binding site" description="axial binding residue" evidence="6">
    <location>
        <position position="407"/>
    </location>
    <ligand>
        <name>heme</name>
        <dbReference type="ChEBI" id="CHEBI:30413"/>
    </ligand>
    <ligandPart>
        <name>Fe</name>
        <dbReference type="ChEBI" id="CHEBI:18248"/>
    </ligandPart>
</feature>
<keyword evidence="3 6" id="KW-0479">Metal-binding</keyword>
<accession>A0A3B3T1W7</accession>
<dbReference type="STRING" id="1676925.ENSPKIP00000036859"/>
<evidence type="ECO:0000313" key="8">
    <source>
        <dbReference type="Ensembl" id="ENSPKIP00000036859.1"/>
    </source>
</evidence>
<name>A0A3B3T1W7_9TELE</name>
<sequence length="462" mass="52807">MDLIILFLCLLILFSSVYVLFLQKKVNYPPCITGWIPWFGAAFQFGKAPLEFIAQARAKYGPVFTVFAAGKRLTFVTCHKDFRTFFTSKDVDFEQAVQEPVYNTASISKESFYRFHPACNPLIKGKLTQAQVQLSGHLCEQFNTHLALLGRSGSGELCDLVRVTMYPAVISNLLGQHNSPNSPAAVREFIEIFRIYDEGFEYGSQLPDIFLRDWAKSKHWLLSLLKRMVSRGREPSEASTETLLQRLMATVTDRFLPNYALLMLWASLANAIPITFWAIALILSHPLVYQKAMEQIRTALKDQSTDRTSVLAAELRRTPYVKCCILEAIRLRAPGAITRRVVRPLQIQNYIIPPGDLLMLSPYWAHRDPQLFPDPEQFWPERWEKADLEKNVFLEGFVAFGGGRNQCPGRSYALMEIHMFICLILFKYKFTLLDPVPHPVSIRLQISVADLSVKCCRLQKKI</sequence>
<dbReference type="InterPro" id="IPR050529">
    <property type="entry name" value="CYP450_sterol_14alpha_dmase"/>
</dbReference>
<keyword evidence="5" id="KW-0753">Steroid metabolism</keyword>
<feature type="transmembrane region" description="Helical" evidence="7">
    <location>
        <begin position="259"/>
        <end position="283"/>
    </location>
</feature>
<reference evidence="8" key="2">
    <citation type="submission" date="2025-09" db="UniProtKB">
        <authorList>
            <consortium name="Ensembl"/>
        </authorList>
    </citation>
    <scope>IDENTIFICATION</scope>
</reference>
<dbReference type="InterPro" id="IPR002403">
    <property type="entry name" value="Cyt_P450_E_grp-IV"/>
</dbReference>
<evidence type="ECO:0000256" key="1">
    <source>
        <dbReference type="ARBA" id="ARBA00010617"/>
    </source>
</evidence>
<dbReference type="GO" id="GO:0006699">
    <property type="term" value="P:bile acid biosynthetic process"/>
    <property type="evidence" value="ECO:0007669"/>
    <property type="project" value="TreeGrafter"/>
</dbReference>
<evidence type="ECO:0000256" key="5">
    <source>
        <dbReference type="ARBA" id="ARBA00023221"/>
    </source>
</evidence>
<dbReference type="GO" id="GO:0005506">
    <property type="term" value="F:iron ion binding"/>
    <property type="evidence" value="ECO:0007669"/>
    <property type="project" value="InterPro"/>
</dbReference>
<dbReference type="PANTHER" id="PTHR24304">
    <property type="entry name" value="CYTOCHROME P450 FAMILY 7"/>
    <property type="match status" value="1"/>
</dbReference>
<keyword evidence="4 6" id="KW-0408">Iron</keyword>
<protein>
    <submittedName>
        <fullName evidence="8">Cytochrome P450, family 39, subfamily A, polypeptide 1</fullName>
    </submittedName>
</protein>
<reference evidence="8" key="1">
    <citation type="submission" date="2025-08" db="UniProtKB">
        <authorList>
            <consortium name="Ensembl"/>
        </authorList>
    </citation>
    <scope>IDENTIFICATION</scope>
</reference>
<dbReference type="GO" id="GO:0042632">
    <property type="term" value="P:cholesterol homeostasis"/>
    <property type="evidence" value="ECO:0007669"/>
    <property type="project" value="TreeGrafter"/>
</dbReference>
<evidence type="ECO:0000256" key="4">
    <source>
        <dbReference type="ARBA" id="ARBA00023004"/>
    </source>
</evidence>